<evidence type="ECO:0000313" key="2">
    <source>
        <dbReference type="EMBL" id="AWB65674.1"/>
    </source>
</evidence>
<keyword evidence="3" id="KW-1185">Reference proteome</keyword>
<dbReference type="RefSeq" id="WP_108601749.1">
    <property type="nucleotide sequence ID" value="NZ_CP026604.1"/>
</dbReference>
<dbReference type="OrthoDB" id="54411at2"/>
<feature type="transmembrane region" description="Helical" evidence="1">
    <location>
        <begin position="179"/>
        <end position="199"/>
    </location>
</feature>
<reference evidence="2 3" key="1">
    <citation type="submission" date="2018-01" db="EMBL/GenBank/DDBJ databases">
        <title>Genome sequence of a Cantenovulum-like bacteria.</title>
        <authorList>
            <person name="Tan W.R."/>
            <person name="Lau N.-S."/>
            <person name="Go F."/>
            <person name="Amirul A.-A.A."/>
        </authorList>
    </citation>
    <scope>NUCLEOTIDE SEQUENCE [LARGE SCALE GENOMIC DNA]</scope>
    <source>
        <strain evidence="2 3">CCB-QB4</strain>
    </source>
</reference>
<dbReference type="Proteomes" id="UP000244441">
    <property type="component" value="Chromosome"/>
</dbReference>
<organism evidence="2 3">
    <name type="scientific">Saccharobesus litoralis</name>
    <dbReference type="NCBI Taxonomy" id="2172099"/>
    <lineage>
        <taxon>Bacteria</taxon>
        <taxon>Pseudomonadati</taxon>
        <taxon>Pseudomonadota</taxon>
        <taxon>Gammaproteobacteria</taxon>
        <taxon>Alteromonadales</taxon>
        <taxon>Alteromonadaceae</taxon>
        <taxon>Saccharobesus</taxon>
    </lineage>
</organism>
<sequence>MNTRPETALKPNKNALIEHLTRIEASDTLGRSKVNCKLINYLVNHYIKLNEQGSEYKSPKEVELAIEVFGRASDFNPAEDAFVRVYISNLRKKLETYYQTEGKHEAFCICIPPGGYGLSFQHLPNTQLKATTTEIATEIATHTKLEADHLAPLADKNNLGDQSDLPTKKQNSNIFNWRTGFIALGVILLASITTNLWLWQQVEPVKVDSYQPIRQHTLWRDLFSNAKPTLIVVGDLFMLNERDPDTNRPRGIRDYGINSYADLEDYFAQYPHKRASVTVAQSAFLLKNSVFAVKHILPLFADPTRVSIRLVSDLTPDDLRDYNLIYLGLFKSLGAIDAYIQGSNFTLGRHGTALTDKTTNQVYKVTGNLQQEYTDYGVFTKFVGPSGNIIYSLAGFSDASVIQMAKYLTNPNKLNSDEFTEHYQMYASQAYQNFELMFSTSSFDRTDLGSQVISSGKLNVKAIWAMPH</sequence>
<accession>A0A2S0VN77</accession>
<dbReference type="AlphaFoldDB" id="A0A2S0VN77"/>
<dbReference type="EMBL" id="CP026604">
    <property type="protein sequence ID" value="AWB65674.1"/>
    <property type="molecule type" value="Genomic_DNA"/>
</dbReference>
<keyword evidence="1" id="KW-0472">Membrane</keyword>
<keyword evidence="1" id="KW-0812">Transmembrane</keyword>
<evidence type="ECO:0000256" key="1">
    <source>
        <dbReference type="SAM" id="Phobius"/>
    </source>
</evidence>
<keyword evidence="1" id="KW-1133">Transmembrane helix</keyword>
<name>A0A2S0VN77_9ALTE</name>
<evidence type="ECO:0000313" key="3">
    <source>
        <dbReference type="Proteomes" id="UP000244441"/>
    </source>
</evidence>
<gene>
    <name evidence="2" type="ORF">C2869_04130</name>
</gene>
<proteinExistence type="predicted"/>
<protein>
    <submittedName>
        <fullName evidence="2">Helix-turn-helix domain-containing protein</fullName>
    </submittedName>
</protein>
<dbReference type="KEGG" id="cate:C2869_04130"/>